<dbReference type="Gene3D" id="3.40.190.10">
    <property type="entry name" value="Periplasmic binding protein-like II"/>
    <property type="match status" value="2"/>
</dbReference>
<dbReference type="GO" id="GO:0003700">
    <property type="term" value="F:DNA-binding transcription factor activity"/>
    <property type="evidence" value="ECO:0007669"/>
    <property type="project" value="InterPro"/>
</dbReference>
<name>A0A1H5ZKH9_9BACT</name>
<dbReference type="OrthoDB" id="9803735at2"/>
<evidence type="ECO:0000313" key="7">
    <source>
        <dbReference type="Proteomes" id="UP000236728"/>
    </source>
</evidence>
<dbReference type="EMBL" id="FNVA01000004">
    <property type="protein sequence ID" value="SEG36610.1"/>
    <property type="molecule type" value="Genomic_DNA"/>
</dbReference>
<keyword evidence="2" id="KW-0805">Transcription regulation</keyword>
<sequence length="300" mass="34071">MFELKQLHSFLVLAEELHFGRAAKRLHMTQSPLSRQIQLLEHSLQSPLFKRNNRNVQLTPAGLAFRHEARQILALAENAVTVVRHHSQGRAGRLRMGFTAGSSYRHLPKLLSFASHELKELEIVLREMVTTQQMEALNAHQIDVGLGRQPPNPPEIGGIRIARERMLLAVPSTHPLAQQTSLRIEDLRGMPIISFSPQDGFYFYALIDSIFRQNNLQPQYVQHVSQIHSILALVNAGLGVAFVPETAEALHFDGVVLRRVRMTPVFADLYLLWSRTNPNPAIQTFVQLARKRLRITDSER</sequence>
<keyword evidence="3" id="KW-0238">DNA-binding</keyword>
<comment type="similarity">
    <text evidence="1">Belongs to the LysR transcriptional regulatory family.</text>
</comment>
<dbReference type="InterPro" id="IPR036388">
    <property type="entry name" value="WH-like_DNA-bd_sf"/>
</dbReference>
<evidence type="ECO:0000256" key="4">
    <source>
        <dbReference type="ARBA" id="ARBA00023163"/>
    </source>
</evidence>
<gene>
    <name evidence="6" type="ORF">SAMN05421819_2705</name>
</gene>
<dbReference type="Pfam" id="PF00126">
    <property type="entry name" value="HTH_1"/>
    <property type="match status" value="1"/>
</dbReference>
<dbReference type="SUPFAM" id="SSF53850">
    <property type="entry name" value="Periplasmic binding protein-like II"/>
    <property type="match status" value="1"/>
</dbReference>
<evidence type="ECO:0000259" key="5">
    <source>
        <dbReference type="PROSITE" id="PS50931"/>
    </source>
</evidence>
<reference evidence="6 7" key="1">
    <citation type="submission" date="2016-10" db="EMBL/GenBank/DDBJ databases">
        <authorList>
            <person name="de Groot N.N."/>
        </authorList>
    </citation>
    <scope>NUCLEOTIDE SEQUENCE [LARGE SCALE GENOMIC DNA]</scope>
    <source>
        <strain evidence="6 7">DSM 22489</strain>
    </source>
</reference>
<feature type="domain" description="HTH lysR-type" evidence="5">
    <location>
        <begin position="2"/>
        <end position="59"/>
    </location>
</feature>
<dbReference type="FunFam" id="1.10.10.10:FF:000001">
    <property type="entry name" value="LysR family transcriptional regulator"/>
    <property type="match status" value="1"/>
</dbReference>
<dbReference type="InterPro" id="IPR000847">
    <property type="entry name" value="LysR_HTH_N"/>
</dbReference>
<dbReference type="GO" id="GO:0032993">
    <property type="term" value="C:protein-DNA complex"/>
    <property type="evidence" value="ECO:0007669"/>
    <property type="project" value="TreeGrafter"/>
</dbReference>
<evidence type="ECO:0000256" key="2">
    <source>
        <dbReference type="ARBA" id="ARBA00023015"/>
    </source>
</evidence>
<protein>
    <submittedName>
        <fullName evidence="6">Transcriptional regulator, LysR family</fullName>
    </submittedName>
</protein>
<accession>A0A1H5ZKH9</accession>
<dbReference type="InterPro" id="IPR036390">
    <property type="entry name" value="WH_DNA-bd_sf"/>
</dbReference>
<dbReference type="GO" id="GO:0003677">
    <property type="term" value="F:DNA binding"/>
    <property type="evidence" value="ECO:0007669"/>
    <property type="project" value="UniProtKB-KW"/>
</dbReference>
<organism evidence="6 7">
    <name type="scientific">Bryocella elongata</name>
    <dbReference type="NCBI Taxonomy" id="863522"/>
    <lineage>
        <taxon>Bacteria</taxon>
        <taxon>Pseudomonadati</taxon>
        <taxon>Acidobacteriota</taxon>
        <taxon>Terriglobia</taxon>
        <taxon>Terriglobales</taxon>
        <taxon>Acidobacteriaceae</taxon>
        <taxon>Bryocella</taxon>
    </lineage>
</organism>
<evidence type="ECO:0000313" key="6">
    <source>
        <dbReference type="EMBL" id="SEG36610.1"/>
    </source>
</evidence>
<evidence type="ECO:0000256" key="1">
    <source>
        <dbReference type="ARBA" id="ARBA00009437"/>
    </source>
</evidence>
<dbReference type="PROSITE" id="PS50931">
    <property type="entry name" value="HTH_LYSR"/>
    <property type="match status" value="1"/>
</dbReference>
<dbReference type="Gene3D" id="1.10.10.10">
    <property type="entry name" value="Winged helix-like DNA-binding domain superfamily/Winged helix DNA-binding domain"/>
    <property type="match status" value="1"/>
</dbReference>
<dbReference type="Proteomes" id="UP000236728">
    <property type="component" value="Unassembled WGS sequence"/>
</dbReference>
<dbReference type="PRINTS" id="PR00039">
    <property type="entry name" value="HTHLYSR"/>
</dbReference>
<dbReference type="AlphaFoldDB" id="A0A1H5ZKH9"/>
<dbReference type="Pfam" id="PF03466">
    <property type="entry name" value="LysR_substrate"/>
    <property type="match status" value="1"/>
</dbReference>
<dbReference type="PANTHER" id="PTHR30346">
    <property type="entry name" value="TRANSCRIPTIONAL DUAL REGULATOR HCAR-RELATED"/>
    <property type="match status" value="1"/>
</dbReference>
<dbReference type="SUPFAM" id="SSF46785">
    <property type="entry name" value="Winged helix' DNA-binding domain"/>
    <property type="match status" value="1"/>
</dbReference>
<dbReference type="RefSeq" id="WP_103933576.1">
    <property type="nucleotide sequence ID" value="NZ_FNVA01000004.1"/>
</dbReference>
<dbReference type="InterPro" id="IPR005119">
    <property type="entry name" value="LysR_subst-bd"/>
</dbReference>
<keyword evidence="4" id="KW-0804">Transcription</keyword>
<proteinExistence type="inferred from homology"/>
<keyword evidence="7" id="KW-1185">Reference proteome</keyword>
<dbReference type="PANTHER" id="PTHR30346:SF0">
    <property type="entry name" value="HCA OPERON TRANSCRIPTIONAL ACTIVATOR HCAR"/>
    <property type="match status" value="1"/>
</dbReference>
<evidence type="ECO:0000256" key="3">
    <source>
        <dbReference type="ARBA" id="ARBA00023125"/>
    </source>
</evidence>